<dbReference type="PIRSF" id="PIRSF006305">
    <property type="entry name" value="Maf"/>
    <property type="match status" value="1"/>
</dbReference>
<dbReference type="Proteomes" id="UP000032309">
    <property type="component" value="Unassembled WGS sequence"/>
</dbReference>
<keyword evidence="4" id="KW-0963">Cytoplasm</keyword>
<evidence type="ECO:0000256" key="2">
    <source>
        <dbReference type="ARBA" id="ARBA00022801"/>
    </source>
</evidence>
<dbReference type="RefSeq" id="WP_052563789.1">
    <property type="nucleotide sequence ID" value="NZ_BAFN01000001.1"/>
</dbReference>
<feature type="site" description="Important for substrate specificity" evidence="4">
    <location>
        <position position="159"/>
    </location>
</feature>
<keyword evidence="2 4" id="KW-0378">Hydrolase</keyword>
<organism evidence="5 6">
    <name type="scientific">Candidatus Brocadia sinica JPN1</name>
    <dbReference type="NCBI Taxonomy" id="1197129"/>
    <lineage>
        <taxon>Bacteria</taxon>
        <taxon>Pseudomonadati</taxon>
        <taxon>Planctomycetota</taxon>
        <taxon>Candidatus Brocadiia</taxon>
        <taxon>Candidatus Brocadiales</taxon>
        <taxon>Candidatus Brocadiaceae</taxon>
        <taxon>Candidatus Brocadia</taxon>
    </lineage>
</organism>
<dbReference type="HAMAP" id="MF_00528">
    <property type="entry name" value="Maf"/>
    <property type="match status" value="1"/>
</dbReference>
<name>A0ABQ0JY61_9BACT</name>
<evidence type="ECO:0000256" key="3">
    <source>
        <dbReference type="ARBA" id="ARBA00023080"/>
    </source>
</evidence>
<accession>A0ABQ0JY61</accession>
<comment type="similarity">
    <text evidence="4">Belongs to the Maf family. YhdE subfamily.</text>
</comment>
<comment type="catalytic activity">
    <reaction evidence="4">
        <text>dTTP + H2O = dTMP + diphosphate + H(+)</text>
        <dbReference type="Rhea" id="RHEA:28534"/>
        <dbReference type="ChEBI" id="CHEBI:15377"/>
        <dbReference type="ChEBI" id="CHEBI:15378"/>
        <dbReference type="ChEBI" id="CHEBI:33019"/>
        <dbReference type="ChEBI" id="CHEBI:37568"/>
        <dbReference type="ChEBI" id="CHEBI:63528"/>
        <dbReference type="EC" id="3.6.1.9"/>
    </reaction>
</comment>
<evidence type="ECO:0000313" key="5">
    <source>
        <dbReference type="EMBL" id="GAN33695.1"/>
    </source>
</evidence>
<feature type="site" description="Important for substrate specificity" evidence="4">
    <location>
        <position position="75"/>
    </location>
</feature>
<reference evidence="6" key="1">
    <citation type="journal article" date="2015" name="Genome Announc.">
        <title>Draft Genome Sequence of an Anaerobic Ammonium-Oxidizing Bacterium, "Candidatus Brocadia sinica".</title>
        <authorList>
            <person name="Oshiki M."/>
            <person name="Shinyako-Hata K."/>
            <person name="Satoh H."/>
            <person name="Okabe S."/>
        </authorList>
    </citation>
    <scope>NUCLEOTIDE SEQUENCE [LARGE SCALE GENOMIC DNA]</scope>
    <source>
        <strain evidence="6">JPN1</strain>
    </source>
</reference>
<protein>
    <recommendedName>
        <fullName evidence="4">dTTP/UTP pyrophosphatase</fullName>
        <shortName evidence="4">dTTPase/UTPase</shortName>
        <ecNumber evidence="4">3.6.1.9</ecNumber>
    </recommendedName>
    <alternativeName>
        <fullName evidence="4">Nucleoside triphosphate pyrophosphatase</fullName>
    </alternativeName>
    <alternativeName>
        <fullName evidence="4">Nucleotide pyrophosphatase</fullName>
        <shortName evidence="4">Nucleotide PPase</shortName>
    </alternativeName>
</protein>
<dbReference type="InterPro" id="IPR029001">
    <property type="entry name" value="ITPase-like_fam"/>
</dbReference>
<dbReference type="EMBL" id="BAFN01000001">
    <property type="protein sequence ID" value="GAN33695.1"/>
    <property type="molecule type" value="Genomic_DNA"/>
</dbReference>
<keyword evidence="6" id="KW-1185">Reference proteome</keyword>
<comment type="caution">
    <text evidence="4">Lacks conserved residue(s) required for the propagation of feature annotation.</text>
</comment>
<feature type="site" description="Important for substrate specificity" evidence="4">
    <location>
        <position position="17"/>
    </location>
</feature>
<dbReference type="Gene3D" id="3.90.950.10">
    <property type="match status" value="1"/>
</dbReference>
<dbReference type="NCBIfam" id="TIGR00172">
    <property type="entry name" value="maf"/>
    <property type="match status" value="1"/>
</dbReference>
<keyword evidence="3 4" id="KW-0546">Nucleotide metabolism</keyword>
<comment type="caution">
    <text evidence="5">The sequence shown here is derived from an EMBL/GenBank/DDBJ whole genome shotgun (WGS) entry which is preliminary data.</text>
</comment>
<dbReference type="EC" id="3.6.1.9" evidence="4"/>
<proteinExistence type="inferred from homology"/>
<dbReference type="SUPFAM" id="SSF52972">
    <property type="entry name" value="ITPase-like"/>
    <property type="match status" value="1"/>
</dbReference>
<sequence>METILKKRLVLASNSPRRIALLKTLGHHFDVIPHNIEECFPDNFLPVELVQNLAFLKAYNVARRVDNAIIISADTIVVQNKNILGKPKDTQDARRILSLLSNSEHDILSGVCIIDMPSEKKLLRIGQTHIKMKYISEKEIEMYVRSGEPMDKAGAYAVQGEGKKFIEKIEGSYSNAIGLPLKIVHEMLNNFIGTK</sequence>
<evidence type="ECO:0000313" key="6">
    <source>
        <dbReference type="Proteomes" id="UP000032309"/>
    </source>
</evidence>
<comment type="function">
    <text evidence="4">Nucleoside triphosphate pyrophosphatase that hydrolyzes dTTP and UTP. May have a dual role in cell division arrest and in preventing the incorporation of modified nucleotides into cellular nucleic acids.</text>
</comment>
<comment type="cofactor">
    <cofactor evidence="1 4">
        <name>a divalent metal cation</name>
        <dbReference type="ChEBI" id="CHEBI:60240"/>
    </cofactor>
</comment>
<comment type="subcellular location">
    <subcellularLocation>
        <location evidence="4">Cytoplasm</location>
    </subcellularLocation>
</comment>
<evidence type="ECO:0000256" key="4">
    <source>
        <dbReference type="HAMAP-Rule" id="MF_00528"/>
    </source>
</evidence>
<comment type="catalytic activity">
    <reaction evidence="4">
        <text>UTP + H2O = UMP + diphosphate + H(+)</text>
        <dbReference type="Rhea" id="RHEA:29395"/>
        <dbReference type="ChEBI" id="CHEBI:15377"/>
        <dbReference type="ChEBI" id="CHEBI:15378"/>
        <dbReference type="ChEBI" id="CHEBI:33019"/>
        <dbReference type="ChEBI" id="CHEBI:46398"/>
        <dbReference type="ChEBI" id="CHEBI:57865"/>
        <dbReference type="EC" id="3.6.1.9"/>
    </reaction>
</comment>
<dbReference type="CDD" id="cd00555">
    <property type="entry name" value="Maf"/>
    <property type="match status" value="1"/>
</dbReference>
<feature type="active site" description="Proton acceptor" evidence="4">
    <location>
        <position position="74"/>
    </location>
</feature>
<gene>
    <name evidence="5" type="ORF">BROSI_A2229</name>
</gene>
<dbReference type="PANTHER" id="PTHR43213:SF5">
    <property type="entry name" value="BIFUNCTIONAL DTTP_UTP PYROPHOSPHATASE_METHYLTRANSFERASE PROTEIN-RELATED"/>
    <property type="match status" value="1"/>
</dbReference>
<dbReference type="Pfam" id="PF02545">
    <property type="entry name" value="Maf"/>
    <property type="match status" value="1"/>
</dbReference>
<dbReference type="InterPro" id="IPR003697">
    <property type="entry name" value="Maf-like"/>
</dbReference>
<dbReference type="PANTHER" id="PTHR43213">
    <property type="entry name" value="BIFUNCTIONAL DTTP/UTP PYROPHOSPHATASE/METHYLTRANSFERASE PROTEIN-RELATED"/>
    <property type="match status" value="1"/>
</dbReference>
<evidence type="ECO:0000256" key="1">
    <source>
        <dbReference type="ARBA" id="ARBA00001968"/>
    </source>
</evidence>